<sequence length="319" mass="33170">MRLLGIISVAALAGTMAGCTSTSGSVRQPSAPEAVASEKALVLPPPGGPSIVSVVETRRGNGVEQTLSLFTSSSVPGQNFLKVQFLGASGSNPRTGNASYRMISESGTSREAFAAAPGVAMVRNTTFLQNSYGPFAYASGRSRGDTCLYGWQQIRSSQAAHTQGRNFGMIQVRLRLCDARASERQLLSVMYGYTITGTLDGEIWNPYGKVKGADEVLGRTGSPIYPDDGGYRAGAIEIGYEPAPPATRRLTRQAKVPAVARTPAPIGVRVPLPEPASEAPQANAQPAPSPVGQSAKAGGITVPSPDCVGDAAMTAACRR</sequence>
<name>A0A4R3QBI2_RHISU</name>
<evidence type="ECO:0000313" key="3">
    <source>
        <dbReference type="Proteomes" id="UP000294576"/>
    </source>
</evidence>
<dbReference type="Pfam" id="PF17038">
    <property type="entry name" value="CBP_BcsN"/>
    <property type="match status" value="1"/>
</dbReference>
<comment type="caution">
    <text evidence="2">The sequence shown here is derived from an EMBL/GenBank/DDBJ whole genome shotgun (WGS) entry which is preliminary data.</text>
</comment>
<evidence type="ECO:0000256" key="1">
    <source>
        <dbReference type="SAM" id="MobiDB-lite"/>
    </source>
</evidence>
<protein>
    <submittedName>
        <fullName evidence="2">Cellulose biosynthesis protein BcsN</fullName>
    </submittedName>
</protein>
<dbReference type="InterPro" id="IPR031482">
    <property type="entry name" value="CBP_BcsN"/>
</dbReference>
<reference evidence="2 3" key="1">
    <citation type="submission" date="2019-03" db="EMBL/GenBank/DDBJ databases">
        <title>Genomic Encyclopedia of Type Strains, Phase IV (KMG-V): Genome sequencing to study the core and pangenomes of soil and plant-associated prokaryotes.</title>
        <authorList>
            <person name="Whitman W."/>
        </authorList>
    </citation>
    <scope>NUCLEOTIDE SEQUENCE [LARGE SCALE GENOMIC DNA]</scope>
    <source>
        <strain evidence="2 3">Hc14</strain>
    </source>
</reference>
<evidence type="ECO:0000313" key="2">
    <source>
        <dbReference type="EMBL" id="TCU15406.1"/>
    </source>
</evidence>
<organism evidence="2 3">
    <name type="scientific">Rhizobium sullae</name>
    <name type="common">Rhizobium hedysari</name>
    <dbReference type="NCBI Taxonomy" id="50338"/>
    <lineage>
        <taxon>Bacteria</taxon>
        <taxon>Pseudomonadati</taxon>
        <taxon>Pseudomonadota</taxon>
        <taxon>Alphaproteobacteria</taxon>
        <taxon>Hyphomicrobiales</taxon>
        <taxon>Rhizobiaceae</taxon>
        <taxon>Rhizobium/Agrobacterium group</taxon>
        <taxon>Rhizobium</taxon>
    </lineage>
</organism>
<dbReference type="Proteomes" id="UP000294576">
    <property type="component" value="Unassembled WGS sequence"/>
</dbReference>
<gene>
    <name evidence="2" type="ORF">EV132_107309</name>
</gene>
<feature type="compositionally biased region" description="Low complexity" evidence="1">
    <location>
        <begin position="275"/>
        <end position="286"/>
    </location>
</feature>
<accession>A0A4R3QBI2</accession>
<dbReference type="AlphaFoldDB" id="A0A4R3QBI2"/>
<dbReference type="RefSeq" id="WP_132563596.1">
    <property type="nucleotide sequence ID" value="NZ_SMBH01000007.1"/>
</dbReference>
<proteinExistence type="predicted"/>
<dbReference type="EMBL" id="SMBH01000007">
    <property type="protein sequence ID" value="TCU15406.1"/>
    <property type="molecule type" value="Genomic_DNA"/>
</dbReference>
<dbReference type="PROSITE" id="PS51257">
    <property type="entry name" value="PROKAR_LIPOPROTEIN"/>
    <property type="match status" value="1"/>
</dbReference>
<feature type="region of interest" description="Disordered" evidence="1">
    <location>
        <begin position="268"/>
        <end position="305"/>
    </location>
</feature>